<accession>A0A226D8P4</accession>
<comment type="caution">
    <text evidence="2">The sequence shown here is derived from an EMBL/GenBank/DDBJ whole genome shotgun (WGS) entry which is preliminary data.</text>
</comment>
<name>A0A226D8P4_FOLCA</name>
<organism evidence="2 3">
    <name type="scientific">Folsomia candida</name>
    <name type="common">Springtail</name>
    <dbReference type="NCBI Taxonomy" id="158441"/>
    <lineage>
        <taxon>Eukaryota</taxon>
        <taxon>Metazoa</taxon>
        <taxon>Ecdysozoa</taxon>
        <taxon>Arthropoda</taxon>
        <taxon>Hexapoda</taxon>
        <taxon>Collembola</taxon>
        <taxon>Entomobryomorpha</taxon>
        <taxon>Isotomoidea</taxon>
        <taxon>Isotomidae</taxon>
        <taxon>Proisotominae</taxon>
        <taxon>Folsomia</taxon>
    </lineage>
</organism>
<feature type="compositionally biased region" description="Polar residues" evidence="1">
    <location>
        <begin position="122"/>
        <end position="135"/>
    </location>
</feature>
<evidence type="ECO:0000313" key="2">
    <source>
        <dbReference type="EMBL" id="OXA41258.1"/>
    </source>
</evidence>
<protein>
    <recommendedName>
        <fullName evidence="4">DUF4806 domain-containing protein</fullName>
    </recommendedName>
</protein>
<proteinExistence type="predicted"/>
<evidence type="ECO:0000313" key="3">
    <source>
        <dbReference type="Proteomes" id="UP000198287"/>
    </source>
</evidence>
<dbReference type="AlphaFoldDB" id="A0A226D8P4"/>
<evidence type="ECO:0008006" key="4">
    <source>
        <dbReference type="Google" id="ProtNLM"/>
    </source>
</evidence>
<dbReference type="PANTHER" id="PTHR34153">
    <property type="entry name" value="SI:CH211-262H13.3-RELATED-RELATED"/>
    <property type="match status" value="1"/>
</dbReference>
<gene>
    <name evidence="2" type="ORF">Fcan01_24083</name>
</gene>
<dbReference type="EMBL" id="LNIX01000030">
    <property type="protein sequence ID" value="OXA41258.1"/>
    <property type="molecule type" value="Genomic_DNA"/>
</dbReference>
<dbReference type="Proteomes" id="UP000198287">
    <property type="component" value="Unassembled WGS sequence"/>
</dbReference>
<dbReference type="PANTHER" id="PTHR34153:SF2">
    <property type="entry name" value="SI:CH211-262H13.3-RELATED"/>
    <property type="match status" value="1"/>
</dbReference>
<evidence type="ECO:0000256" key="1">
    <source>
        <dbReference type="SAM" id="MobiDB-lite"/>
    </source>
</evidence>
<sequence>MTKFAVVLFPDEEDCIDVISSSWVLPSMTPDQKGGEKICRYPPHNIRGAKLAKLVISHVQPSSTWLVCSCRVLCEFDDYLKAREASIRAEETSNLESSAVEEADVRRLRRQKALKSQKKTSTKLANTHETPSTSLGIEKDNPINLTNIDEFKIVAVAQQSEAINQAKSPQHFESELPSAETIITLLKEYQAKNERFQEAVIDRLIHISHKLKSLNLGPSSTPNFSLEGAPPLPLTCKEDLHALNIWLLLGKNQESMVTFLSLHGGDSVSSVTASVMKEIFTNQFAITVSYTGKGGKAVCGIKGSLLHKIAIIRGVRSNRGYENSTEFEIKEAIKNWLRNAGDRCGGREARRHHNEDPDIFDKTIVNLNSEALADPLPSLSLTDSIRVWASQHYISHMAIKDLLSILNPHVNNILPAHSRTLMKTPRVINVQKLSGGEFVYFGILAGVVKRMSKNYTSCTFPIISKFENECQNKVVSISVGIDGLPISRSSKKEFWPIIGLVDQIENCYPFIIGLFYGTSKPTDTEFLREFTPPQEVLSKGASSTTVTIHVNDVFKKVNG</sequence>
<dbReference type="OrthoDB" id="10071708at2759"/>
<reference evidence="2 3" key="1">
    <citation type="submission" date="2015-12" db="EMBL/GenBank/DDBJ databases">
        <title>The genome of Folsomia candida.</title>
        <authorList>
            <person name="Faddeeva A."/>
            <person name="Derks M.F."/>
            <person name="Anvar Y."/>
            <person name="Smit S."/>
            <person name="Van Straalen N."/>
            <person name="Roelofs D."/>
        </authorList>
    </citation>
    <scope>NUCLEOTIDE SEQUENCE [LARGE SCALE GENOMIC DNA]</scope>
    <source>
        <strain evidence="2 3">VU population</strain>
        <tissue evidence="2">Whole body</tissue>
    </source>
</reference>
<keyword evidence="3" id="KW-1185">Reference proteome</keyword>
<feature type="compositionally biased region" description="Basic residues" evidence="1">
    <location>
        <begin position="111"/>
        <end position="121"/>
    </location>
</feature>
<feature type="region of interest" description="Disordered" evidence="1">
    <location>
        <begin position="111"/>
        <end position="138"/>
    </location>
</feature>